<organism evidence="4 5">
    <name type="scientific">Kribbella sancticallisti</name>
    <dbReference type="NCBI Taxonomy" id="460087"/>
    <lineage>
        <taxon>Bacteria</taxon>
        <taxon>Bacillati</taxon>
        <taxon>Actinomycetota</taxon>
        <taxon>Actinomycetes</taxon>
        <taxon>Propionibacteriales</taxon>
        <taxon>Kribbellaceae</taxon>
        <taxon>Kribbella</taxon>
    </lineage>
</organism>
<dbReference type="InterPro" id="IPR006439">
    <property type="entry name" value="HAD-SF_hydro_IA"/>
</dbReference>
<keyword evidence="5" id="KW-1185">Reference proteome</keyword>
<dbReference type="PANTHER" id="PTHR46470">
    <property type="entry name" value="N-ACYLNEURAMINATE-9-PHOSPHATASE"/>
    <property type="match status" value="1"/>
</dbReference>
<dbReference type="RefSeq" id="WP_344212916.1">
    <property type="nucleotide sequence ID" value="NZ_BAAAOS010000018.1"/>
</dbReference>
<protein>
    <submittedName>
        <fullName evidence="4">HAD family hydrolase</fullName>
    </submittedName>
</protein>
<comment type="caution">
    <text evidence="4">The sequence shown here is derived from an EMBL/GenBank/DDBJ whole genome shotgun (WGS) entry which is preliminary data.</text>
</comment>
<dbReference type="SUPFAM" id="SSF56784">
    <property type="entry name" value="HAD-like"/>
    <property type="match status" value="1"/>
</dbReference>
<comment type="cofactor">
    <cofactor evidence="1">
        <name>Mg(2+)</name>
        <dbReference type="ChEBI" id="CHEBI:18420"/>
    </cofactor>
</comment>
<dbReference type="Gene3D" id="1.10.150.520">
    <property type="match status" value="1"/>
</dbReference>
<dbReference type="SFLD" id="SFLDS00003">
    <property type="entry name" value="Haloacid_Dehalogenase"/>
    <property type="match status" value="1"/>
</dbReference>
<evidence type="ECO:0000256" key="2">
    <source>
        <dbReference type="ARBA" id="ARBA00022801"/>
    </source>
</evidence>
<dbReference type="GO" id="GO:0016787">
    <property type="term" value="F:hydrolase activity"/>
    <property type="evidence" value="ECO:0007669"/>
    <property type="project" value="UniProtKB-KW"/>
</dbReference>
<dbReference type="PRINTS" id="PR00413">
    <property type="entry name" value="HADHALOGNASE"/>
</dbReference>
<dbReference type="Pfam" id="PF00702">
    <property type="entry name" value="Hydrolase"/>
    <property type="match status" value="1"/>
</dbReference>
<dbReference type="InterPro" id="IPR051400">
    <property type="entry name" value="HAD-like_hydrolase"/>
</dbReference>
<dbReference type="InterPro" id="IPR036412">
    <property type="entry name" value="HAD-like_sf"/>
</dbReference>
<accession>A0ABN2D4J9</accession>
<evidence type="ECO:0000313" key="4">
    <source>
        <dbReference type="EMBL" id="GAA1569646.1"/>
    </source>
</evidence>
<sequence length="217" mass="23281">MTPRLACFDLDNTLIDRDAAFRAWAQWWVQREGLGAEALEWLLANDEAGFRPRPELFADLKEQFGLTAEVSALVDAYDREHPQFTWAEQPVLDGLASLRTAGWRVAVVTNGGTLQQGLKLEHTGIGAAVDFSCVSESVGVRKPDPGIFAIAAKETGATLDGGWMVGDHPAYDIAGGIAAGLSTIQIGDHHSAALAAEWVADHRFGSVLEAFPVILAS</sequence>
<keyword evidence="2 4" id="KW-0378">Hydrolase</keyword>
<evidence type="ECO:0000256" key="1">
    <source>
        <dbReference type="ARBA" id="ARBA00001946"/>
    </source>
</evidence>
<evidence type="ECO:0000256" key="3">
    <source>
        <dbReference type="ARBA" id="ARBA00022842"/>
    </source>
</evidence>
<gene>
    <name evidence="4" type="ORF">GCM10009789_23880</name>
</gene>
<keyword evidence="3" id="KW-0460">Magnesium</keyword>
<proteinExistence type="predicted"/>
<evidence type="ECO:0000313" key="5">
    <source>
        <dbReference type="Proteomes" id="UP001500393"/>
    </source>
</evidence>
<reference evidence="4 5" key="1">
    <citation type="journal article" date="2019" name="Int. J. Syst. Evol. Microbiol.">
        <title>The Global Catalogue of Microorganisms (GCM) 10K type strain sequencing project: providing services to taxonomists for standard genome sequencing and annotation.</title>
        <authorList>
            <consortium name="The Broad Institute Genomics Platform"/>
            <consortium name="The Broad Institute Genome Sequencing Center for Infectious Disease"/>
            <person name="Wu L."/>
            <person name="Ma J."/>
        </authorList>
    </citation>
    <scope>NUCLEOTIDE SEQUENCE [LARGE SCALE GENOMIC DNA]</scope>
    <source>
        <strain evidence="4 5">JCM 14969</strain>
    </source>
</reference>
<dbReference type="Gene3D" id="3.40.50.1000">
    <property type="entry name" value="HAD superfamily/HAD-like"/>
    <property type="match status" value="1"/>
</dbReference>
<dbReference type="SFLD" id="SFLDG01129">
    <property type="entry name" value="C1.5:_HAD__Beta-PGM__Phosphata"/>
    <property type="match status" value="1"/>
</dbReference>
<dbReference type="NCBIfam" id="TIGR01549">
    <property type="entry name" value="HAD-SF-IA-v1"/>
    <property type="match status" value="1"/>
</dbReference>
<dbReference type="EMBL" id="BAAAOS010000018">
    <property type="protein sequence ID" value="GAA1569646.1"/>
    <property type="molecule type" value="Genomic_DNA"/>
</dbReference>
<dbReference type="InterPro" id="IPR023214">
    <property type="entry name" value="HAD_sf"/>
</dbReference>
<dbReference type="Proteomes" id="UP001500393">
    <property type="component" value="Unassembled WGS sequence"/>
</dbReference>
<name>A0ABN2D4J9_9ACTN</name>